<dbReference type="PRINTS" id="PR00320">
    <property type="entry name" value="GPROTEINBRPT"/>
</dbReference>
<feature type="repeat" description="WD" evidence="3">
    <location>
        <begin position="739"/>
        <end position="780"/>
    </location>
</feature>
<feature type="repeat" description="WD" evidence="3">
    <location>
        <begin position="912"/>
        <end position="944"/>
    </location>
</feature>
<dbReference type="Pfam" id="PF20703">
    <property type="entry name" value="nSTAND1"/>
    <property type="match status" value="1"/>
</dbReference>
<feature type="domain" description="TIR" evidence="5">
    <location>
        <begin position="1"/>
        <end position="156"/>
    </location>
</feature>
<dbReference type="PROSITE" id="PS50104">
    <property type="entry name" value="TIR"/>
    <property type="match status" value="1"/>
</dbReference>
<dbReference type="CDD" id="cd00200">
    <property type="entry name" value="WD40"/>
    <property type="match status" value="1"/>
</dbReference>
<dbReference type="SUPFAM" id="SSF52540">
    <property type="entry name" value="P-loop containing nucleoside triphosphate hydrolases"/>
    <property type="match status" value="1"/>
</dbReference>
<organism evidence="6 7">
    <name type="scientific">Geodermatophilus africanus</name>
    <dbReference type="NCBI Taxonomy" id="1137993"/>
    <lineage>
        <taxon>Bacteria</taxon>
        <taxon>Bacillati</taxon>
        <taxon>Actinomycetota</taxon>
        <taxon>Actinomycetes</taxon>
        <taxon>Geodermatophilales</taxon>
        <taxon>Geodermatophilaceae</taxon>
        <taxon>Geodermatophilus</taxon>
    </lineage>
</organism>
<reference evidence="7" key="1">
    <citation type="submission" date="2016-10" db="EMBL/GenBank/DDBJ databases">
        <authorList>
            <person name="Varghese N."/>
            <person name="Submissions S."/>
        </authorList>
    </citation>
    <scope>NUCLEOTIDE SEQUENCE [LARGE SCALE GENOMIC DNA]</scope>
    <source>
        <strain evidence="7">DSM 45422</strain>
    </source>
</reference>
<keyword evidence="1 3" id="KW-0853">WD repeat</keyword>
<dbReference type="InterPro" id="IPR015943">
    <property type="entry name" value="WD40/YVTN_repeat-like_dom_sf"/>
</dbReference>
<dbReference type="GO" id="GO:0007165">
    <property type="term" value="P:signal transduction"/>
    <property type="evidence" value="ECO:0007669"/>
    <property type="project" value="InterPro"/>
</dbReference>
<dbReference type="InterPro" id="IPR020472">
    <property type="entry name" value="WD40_PAC1"/>
</dbReference>
<dbReference type="OrthoDB" id="134501at2"/>
<dbReference type="SUPFAM" id="SSF52200">
    <property type="entry name" value="Toll/Interleukin receptor TIR domain"/>
    <property type="match status" value="1"/>
</dbReference>
<dbReference type="Pfam" id="PF13676">
    <property type="entry name" value="TIR_2"/>
    <property type="match status" value="1"/>
</dbReference>
<dbReference type="Gene3D" id="3.40.50.300">
    <property type="entry name" value="P-loop containing nucleotide triphosphate hydrolases"/>
    <property type="match status" value="1"/>
</dbReference>
<sequence length="1000" mass="106966">MASVFVSHSSRDRAETEQVVARLQAAGFAALFVDFDPERGIPAGRNWERELYAQLRRSDAVVFLASEASVASRWCSIEIGLARSLGRPVFPLRLQPGVAMPLLTDVQWTDLDHAEAGLARLLAGLRSAGLDPADSFAWDPDRSPYPGLVPFAPEDAAVFFGRQSETHRLVELLTPTLQRGPGRMVAVVGPSGSGKSSLVHAGLLPRLARQPERWLVVPPLRPGRRPTTNLADSLARAFTDRGRPRPADELAAALGRGSAGLVELAGELADLAVNGAGRPGVLVVVDQAEELLTRTGAREQQAFLQLLSGALHEDSPVWAVATLRSEFLSTAPERAGLAEAVDDPLVIEPLSRSRLAEVIARPAQRAGLELEPGLVERMVEDTAGGDALPLLGYTLHQLYQRARSERHITAADYDAVGGVVGALRHRADRVTDELRRSGPGELVVRTLTRLATVTGEEQPTRRRVRRSSFSTEELVVVDAFIDAALLVGDQDPADPAAEAVVEVAHEALLRQWPPLYDAIEADRSLLRLRSELERLAADWQHGRRDDSYLLRGGRLTAVDHWAREHPGELGSLENQFLEASRGLATQELAATRRSNRRLRVLAGGLAVLLVAALVAGGLAVNASQRAQQQTETAQAQTRLALSRQLAGEAGQLADRRPDTAILAGLQSMSLARGHSPQPSTGLITALGRVTHASRPLTGHTDAVWGVAFSPDGRLLATASGDGTAWLWDVATGQPTGQPLTGHTGAVIQVAFSPDGRLLATASDDGTARLWDVATGQPHGQLVSGDNDQVWDVAFSPDGRLLATASQDGATWLWDVATGRLHGDRLPQPSANAVNGVAFSPDGQLLATANGDYTVQLWDVGTGQPHGDLLTGHTDWVDGVAFSPDGRLLASTGPDQTVRLWAVATGQPHGQPLTGHTDRVWGVAFSPDGQLLATTGADGTARLWDPFFQSWLPVGCELVNRNLSMSEWEQLLPGIPYERTCPELPAGHDAPPDAPAAQYSD</sequence>
<evidence type="ECO:0000313" key="6">
    <source>
        <dbReference type="EMBL" id="SDX96478.1"/>
    </source>
</evidence>
<evidence type="ECO:0000313" key="7">
    <source>
        <dbReference type="Proteomes" id="UP000198921"/>
    </source>
</evidence>
<dbReference type="EMBL" id="FNOT01000004">
    <property type="protein sequence ID" value="SDX96478.1"/>
    <property type="molecule type" value="Genomic_DNA"/>
</dbReference>
<accession>A0A1H3G1E3</accession>
<dbReference type="RefSeq" id="WP_091153573.1">
    <property type="nucleotide sequence ID" value="NZ_FNOT01000004.1"/>
</dbReference>
<evidence type="ECO:0000256" key="1">
    <source>
        <dbReference type="ARBA" id="ARBA00022574"/>
    </source>
</evidence>
<dbReference type="InterPro" id="IPR035897">
    <property type="entry name" value="Toll_tir_struct_dom_sf"/>
</dbReference>
<feature type="transmembrane region" description="Helical" evidence="4">
    <location>
        <begin position="600"/>
        <end position="620"/>
    </location>
</feature>
<dbReference type="AlphaFoldDB" id="A0A1H3G1E3"/>
<protein>
    <submittedName>
        <fullName evidence="6">WD domain-containing protein, G-beta repeat-containing protein</fullName>
    </submittedName>
</protein>
<dbReference type="Proteomes" id="UP000198921">
    <property type="component" value="Unassembled WGS sequence"/>
</dbReference>
<dbReference type="InterPro" id="IPR036322">
    <property type="entry name" value="WD40_repeat_dom_sf"/>
</dbReference>
<feature type="repeat" description="WD" evidence="3">
    <location>
        <begin position="696"/>
        <end position="737"/>
    </location>
</feature>
<dbReference type="InterPro" id="IPR019775">
    <property type="entry name" value="WD40_repeat_CS"/>
</dbReference>
<proteinExistence type="predicted"/>
<dbReference type="Gene3D" id="3.40.50.10140">
    <property type="entry name" value="Toll/interleukin-1 receptor homology (TIR) domain"/>
    <property type="match status" value="1"/>
</dbReference>
<dbReference type="Pfam" id="PF00400">
    <property type="entry name" value="WD40"/>
    <property type="match status" value="6"/>
</dbReference>
<feature type="repeat" description="WD" evidence="3">
    <location>
        <begin position="782"/>
        <end position="823"/>
    </location>
</feature>
<dbReference type="PROSITE" id="PS00678">
    <property type="entry name" value="WD_REPEATS_1"/>
    <property type="match status" value="4"/>
</dbReference>
<dbReference type="STRING" id="1137993.SAMN05660209_01669"/>
<dbReference type="PANTHER" id="PTHR19879">
    <property type="entry name" value="TRANSCRIPTION INITIATION FACTOR TFIID"/>
    <property type="match status" value="1"/>
</dbReference>
<feature type="repeat" description="WD" evidence="3">
    <location>
        <begin position="869"/>
        <end position="910"/>
    </location>
</feature>
<dbReference type="SUPFAM" id="SSF50978">
    <property type="entry name" value="WD40 repeat-like"/>
    <property type="match status" value="1"/>
</dbReference>
<dbReference type="InterPro" id="IPR049052">
    <property type="entry name" value="nSTAND1"/>
</dbReference>
<keyword evidence="4" id="KW-0472">Membrane</keyword>
<evidence type="ECO:0000256" key="4">
    <source>
        <dbReference type="SAM" id="Phobius"/>
    </source>
</evidence>
<dbReference type="PROSITE" id="PS50082">
    <property type="entry name" value="WD_REPEATS_2"/>
    <property type="match status" value="6"/>
</dbReference>
<feature type="repeat" description="WD" evidence="3">
    <location>
        <begin position="826"/>
        <end position="867"/>
    </location>
</feature>
<dbReference type="SMART" id="SM00320">
    <property type="entry name" value="WD40"/>
    <property type="match status" value="6"/>
</dbReference>
<evidence type="ECO:0000259" key="5">
    <source>
        <dbReference type="PROSITE" id="PS50104"/>
    </source>
</evidence>
<dbReference type="PANTHER" id="PTHR19879:SF9">
    <property type="entry name" value="TRANSCRIPTION INITIATION FACTOR TFIID SUBUNIT 5"/>
    <property type="match status" value="1"/>
</dbReference>
<keyword evidence="4" id="KW-1133">Transmembrane helix</keyword>
<dbReference type="Gene3D" id="2.130.10.10">
    <property type="entry name" value="YVTN repeat-like/Quinoprotein amine dehydrogenase"/>
    <property type="match status" value="3"/>
</dbReference>
<keyword evidence="7" id="KW-1185">Reference proteome</keyword>
<dbReference type="InterPro" id="IPR000157">
    <property type="entry name" value="TIR_dom"/>
</dbReference>
<dbReference type="InterPro" id="IPR027417">
    <property type="entry name" value="P-loop_NTPase"/>
</dbReference>
<evidence type="ECO:0000256" key="2">
    <source>
        <dbReference type="ARBA" id="ARBA00022737"/>
    </source>
</evidence>
<evidence type="ECO:0000256" key="3">
    <source>
        <dbReference type="PROSITE-ProRule" id="PRU00221"/>
    </source>
</evidence>
<dbReference type="InterPro" id="IPR001680">
    <property type="entry name" value="WD40_rpt"/>
</dbReference>
<dbReference type="PROSITE" id="PS50294">
    <property type="entry name" value="WD_REPEATS_REGION"/>
    <property type="match status" value="6"/>
</dbReference>
<keyword evidence="4" id="KW-0812">Transmembrane</keyword>
<keyword evidence="2" id="KW-0677">Repeat</keyword>
<name>A0A1H3G1E3_9ACTN</name>
<gene>
    <name evidence="6" type="ORF">SAMN05660209_01669</name>
</gene>